<evidence type="ECO:0000259" key="8">
    <source>
        <dbReference type="Pfam" id="PF16198"/>
    </source>
</evidence>
<evidence type="ECO:0000256" key="5">
    <source>
        <dbReference type="HAMAP-Rule" id="MF_01080"/>
    </source>
</evidence>
<dbReference type="NCBIfam" id="TIGR00431">
    <property type="entry name" value="TruB"/>
    <property type="match status" value="1"/>
</dbReference>
<dbReference type="SUPFAM" id="SSF88697">
    <property type="entry name" value="PUA domain-like"/>
    <property type="match status" value="1"/>
</dbReference>
<feature type="domain" description="tRNA pseudouridylate synthase B C-terminal" evidence="8">
    <location>
        <begin position="178"/>
        <end position="213"/>
    </location>
</feature>
<dbReference type="Gene3D" id="3.30.2350.10">
    <property type="entry name" value="Pseudouridine synthase"/>
    <property type="match status" value="1"/>
</dbReference>
<dbReference type="GO" id="GO:1990481">
    <property type="term" value="P:mRNA pseudouridine synthesis"/>
    <property type="evidence" value="ECO:0007669"/>
    <property type="project" value="TreeGrafter"/>
</dbReference>
<name>A0A0R2P825_9ACTN</name>
<evidence type="ECO:0000313" key="10">
    <source>
        <dbReference type="Proteomes" id="UP000053349"/>
    </source>
</evidence>
<comment type="catalytic activity">
    <reaction evidence="1 5">
        <text>uridine(55) in tRNA = pseudouridine(55) in tRNA</text>
        <dbReference type="Rhea" id="RHEA:42532"/>
        <dbReference type="Rhea" id="RHEA-COMP:10101"/>
        <dbReference type="Rhea" id="RHEA-COMP:10102"/>
        <dbReference type="ChEBI" id="CHEBI:65314"/>
        <dbReference type="ChEBI" id="CHEBI:65315"/>
        <dbReference type="EC" id="5.4.99.25"/>
    </reaction>
</comment>
<comment type="function">
    <text evidence="5">Responsible for synthesis of pseudouridine from uracil-55 in the psi GC loop of transfer RNAs.</text>
</comment>
<dbReference type="EC" id="5.4.99.25" evidence="5"/>
<organism evidence="9 10">
    <name type="scientific">Actinobacteria bacterium BACL2 MAG-121001-bin67</name>
    <dbReference type="NCBI Taxonomy" id="1655572"/>
    <lineage>
        <taxon>Bacteria</taxon>
        <taxon>Bacillati</taxon>
        <taxon>Actinomycetota</taxon>
        <taxon>Actinomycetes</taxon>
        <taxon>Actinomycetes incertae sedis</taxon>
        <taxon>ac1 cluster</taxon>
    </lineage>
</organism>
<dbReference type="InterPro" id="IPR015225">
    <property type="entry name" value="tRNA_psdUridine_synth_fam2_C"/>
</dbReference>
<dbReference type="InterPro" id="IPR020103">
    <property type="entry name" value="PsdUridine_synth_cat_dom_sf"/>
</dbReference>
<dbReference type="Proteomes" id="UP000053349">
    <property type="component" value="Unassembled WGS sequence"/>
</dbReference>
<dbReference type="AlphaFoldDB" id="A0A0R2P825"/>
<dbReference type="HAMAP" id="MF_01080">
    <property type="entry name" value="TruB_bact"/>
    <property type="match status" value="1"/>
</dbReference>
<feature type="domain" description="tRNA pseudouridine synthase II TruB subfamily 2 C-terminal" evidence="7">
    <location>
        <begin position="229"/>
        <end position="283"/>
    </location>
</feature>
<evidence type="ECO:0000256" key="3">
    <source>
        <dbReference type="ARBA" id="ARBA00022694"/>
    </source>
</evidence>
<gene>
    <name evidence="5" type="primary">truB</name>
    <name evidence="9" type="ORF">ABR64_02415</name>
</gene>
<dbReference type="EMBL" id="LIAW01000026">
    <property type="protein sequence ID" value="KRO33008.1"/>
    <property type="molecule type" value="Genomic_DNA"/>
</dbReference>
<dbReference type="InterPro" id="IPR014780">
    <property type="entry name" value="tRNA_psdUridine_synth_TruB"/>
</dbReference>
<dbReference type="CDD" id="cd02573">
    <property type="entry name" value="PseudoU_synth_EcTruB"/>
    <property type="match status" value="1"/>
</dbReference>
<evidence type="ECO:0000259" key="6">
    <source>
        <dbReference type="Pfam" id="PF01509"/>
    </source>
</evidence>
<dbReference type="Pfam" id="PF01509">
    <property type="entry name" value="TruB_N"/>
    <property type="match status" value="1"/>
</dbReference>
<keyword evidence="4 5" id="KW-0413">Isomerase</keyword>
<dbReference type="SUPFAM" id="SSF55120">
    <property type="entry name" value="Pseudouridine synthase"/>
    <property type="match status" value="1"/>
</dbReference>
<feature type="active site" description="Nucleophile" evidence="5">
    <location>
        <position position="41"/>
    </location>
</feature>
<dbReference type="GO" id="GO:0160148">
    <property type="term" value="F:tRNA pseudouridine(55) synthase activity"/>
    <property type="evidence" value="ECO:0007669"/>
    <property type="project" value="UniProtKB-EC"/>
</dbReference>
<evidence type="ECO:0000256" key="2">
    <source>
        <dbReference type="ARBA" id="ARBA00005642"/>
    </source>
</evidence>
<feature type="domain" description="Pseudouridine synthase II N-terminal" evidence="6">
    <location>
        <begin position="26"/>
        <end position="177"/>
    </location>
</feature>
<dbReference type="InterPro" id="IPR015947">
    <property type="entry name" value="PUA-like_sf"/>
</dbReference>
<accession>A0A0R2P825</accession>
<evidence type="ECO:0000256" key="1">
    <source>
        <dbReference type="ARBA" id="ARBA00000385"/>
    </source>
</evidence>
<dbReference type="Gene3D" id="2.30.130.10">
    <property type="entry name" value="PUA domain"/>
    <property type="match status" value="1"/>
</dbReference>
<evidence type="ECO:0000313" key="9">
    <source>
        <dbReference type="EMBL" id="KRO33008.1"/>
    </source>
</evidence>
<keyword evidence="3 5" id="KW-0819">tRNA processing</keyword>
<dbReference type="InterPro" id="IPR036974">
    <property type="entry name" value="PUA_sf"/>
</dbReference>
<dbReference type="InterPro" id="IPR002501">
    <property type="entry name" value="PsdUridine_synth_N"/>
</dbReference>
<proteinExistence type="inferred from homology"/>
<protein>
    <recommendedName>
        <fullName evidence="5">tRNA pseudouridine synthase B</fullName>
        <ecNumber evidence="5">5.4.99.25</ecNumber>
    </recommendedName>
    <alternativeName>
        <fullName evidence="5">tRNA pseudouridine(55) synthase</fullName>
        <shortName evidence="5">Psi55 synthase</shortName>
    </alternativeName>
    <alternativeName>
        <fullName evidence="5">tRNA pseudouridylate synthase</fullName>
    </alternativeName>
    <alternativeName>
        <fullName evidence="5">tRNA-uridine isomerase</fullName>
    </alternativeName>
</protein>
<dbReference type="Pfam" id="PF09142">
    <property type="entry name" value="TruB_C"/>
    <property type="match status" value="1"/>
</dbReference>
<reference evidence="9 10" key="1">
    <citation type="submission" date="2015-10" db="EMBL/GenBank/DDBJ databases">
        <title>Metagenome-Assembled Genomes uncover a global brackish microbiome.</title>
        <authorList>
            <person name="Hugerth L.W."/>
            <person name="Larsson J."/>
            <person name="Alneberg J."/>
            <person name="Lindh M.V."/>
            <person name="Legrand C."/>
            <person name="Pinhassi J."/>
            <person name="Andersson A.F."/>
        </authorList>
    </citation>
    <scope>NUCLEOTIDE SEQUENCE [LARGE SCALE GENOMIC DNA]</scope>
    <source>
        <strain evidence="9">BACL2 MAG-121001-bin67</strain>
    </source>
</reference>
<dbReference type="PANTHER" id="PTHR13767">
    <property type="entry name" value="TRNA-PSEUDOURIDINE SYNTHASE"/>
    <property type="match status" value="1"/>
</dbReference>
<sequence>MSLQDGFVIIDKPAGITSHDVVAKLRKSLGTKQVGHAGTLDPMATGVLVLGVNKATKFLQYITQGRKAYHAQIRLGQVTTSDDAQGEITSTSDTSNVSDQEIRDFLATQVGSIMQVPTKVSAIKINGQRAYDLVREGKEVDIPARQIDIYKLDVIEIKRGEFLDIEISVECSAGTYIRSIARDLGHSLGVGGHLISLRRSLVAPFSLSDCSGLESPVIRPLASEISKVMRVRDVDLQEVKELSFGRALSASSTDGPVVALAPDGQVAAILENREHGAQPVAVFIS</sequence>
<dbReference type="GO" id="GO:0031119">
    <property type="term" value="P:tRNA pseudouridine synthesis"/>
    <property type="evidence" value="ECO:0007669"/>
    <property type="project" value="UniProtKB-UniRule"/>
</dbReference>
<dbReference type="PANTHER" id="PTHR13767:SF2">
    <property type="entry name" value="PSEUDOURIDYLATE SYNTHASE TRUB1"/>
    <property type="match status" value="1"/>
</dbReference>
<dbReference type="GO" id="GO:0003723">
    <property type="term" value="F:RNA binding"/>
    <property type="evidence" value="ECO:0007669"/>
    <property type="project" value="InterPro"/>
</dbReference>
<comment type="similarity">
    <text evidence="2 5">Belongs to the pseudouridine synthase TruB family. Type 1 subfamily.</text>
</comment>
<comment type="caution">
    <text evidence="9">The sequence shown here is derived from an EMBL/GenBank/DDBJ whole genome shotgun (WGS) entry which is preliminary data.</text>
</comment>
<dbReference type="Pfam" id="PF16198">
    <property type="entry name" value="TruB_C_2"/>
    <property type="match status" value="1"/>
</dbReference>
<dbReference type="InterPro" id="IPR032819">
    <property type="entry name" value="TruB_C"/>
</dbReference>
<evidence type="ECO:0000256" key="4">
    <source>
        <dbReference type="ARBA" id="ARBA00023235"/>
    </source>
</evidence>
<evidence type="ECO:0000259" key="7">
    <source>
        <dbReference type="Pfam" id="PF09142"/>
    </source>
</evidence>